<dbReference type="Gene3D" id="3.30.70.330">
    <property type="match status" value="1"/>
</dbReference>
<dbReference type="PANTHER" id="PTHR13288:SF8">
    <property type="entry name" value="SPLICING FACTOR 45"/>
    <property type="match status" value="1"/>
</dbReference>
<dbReference type="KEGG" id="bdw:94336331"/>
<gene>
    <name evidence="2" type="ORF">BdWA1_002033</name>
</gene>
<proteinExistence type="predicted"/>
<dbReference type="GO" id="GO:0071011">
    <property type="term" value="C:precatalytic spliceosome"/>
    <property type="evidence" value="ECO:0007669"/>
    <property type="project" value="TreeGrafter"/>
</dbReference>
<dbReference type="GeneID" id="94336331"/>
<dbReference type="EMBL" id="JALLKP010000002">
    <property type="protein sequence ID" value="KAK2196784.1"/>
    <property type="molecule type" value="Genomic_DNA"/>
</dbReference>
<dbReference type="InterPro" id="IPR040052">
    <property type="entry name" value="RBM17"/>
</dbReference>
<dbReference type="RefSeq" id="XP_067803626.1">
    <property type="nucleotide sequence ID" value="XM_067947062.1"/>
</dbReference>
<sequence length="328" mass="36347">MQTLRPRKSPLIGTECTSLIIKNVSKTQYNKCLKVIMFDNLYSDLPPSSTDTSDGITTVKQQKSWLSQRTSLLAPSSIKRQNSQVTSVSKPVVIQIEQPVVVTSPVKTNFSPAKADSEEYDPVVPNDYEAIIRQKARLSKAKVTQAPIKIDGPKLTGDEALQRRLKALEEQEKSGATIEHAAQEQNITRKQFAHKLLEKMGWKEGQGLGKDNQGIVAPLETRRQGTHTGVIISPKPPKKQKVTVDIGEPSRLLFFKITGEPTDDDIDQLEEACGQFGSVIQLHQSPGRLLVEFETIDDAKAAINGIQDVKIKGIRTKGRFCPLEELQN</sequence>
<dbReference type="GO" id="GO:0045292">
    <property type="term" value="P:mRNA cis splicing, via spliceosome"/>
    <property type="evidence" value="ECO:0007669"/>
    <property type="project" value="InterPro"/>
</dbReference>
<comment type="caution">
    <text evidence="2">The sequence shown here is derived from an EMBL/GenBank/DDBJ whole genome shotgun (WGS) entry which is preliminary data.</text>
</comment>
<dbReference type="PANTHER" id="PTHR13288">
    <property type="entry name" value="SPLICING FACTOR 45 SPF45"/>
    <property type="match status" value="1"/>
</dbReference>
<evidence type="ECO:0000313" key="3">
    <source>
        <dbReference type="Proteomes" id="UP001214638"/>
    </source>
</evidence>
<dbReference type="SMART" id="SM00443">
    <property type="entry name" value="G_patch"/>
    <property type="match status" value="1"/>
</dbReference>
<dbReference type="SUPFAM" id="SSF54928">
    <property type="entry name" value="RNA-binding domain, RBD"/>
    <property type="match status" value="1"/>
</dbReference>
<dbReference type="GO" id="GO:0003676">
    <property type="term" value="F:nucleic acid binding"/>
    <property type="evidence" value="ECO:0007669"/>
    <property type="project" value="InterPro"/>
</dbReference>
<protein>
    <submittedName>
        <fullName evidence="2">Bifunctional RNA-binding domain superfamily/G-patch domain/Nucleotide-binding alpha-beta plait domain superfamily/Splicing factor 45</fullName>
    </submittedName>
</protein>
<evidence type="ECO:0000313" key="2">
    <source>
        <dbReference type="EMBL" id="KAK2196784.1"/>
    </source>
</evidence>
<name>A0AAD9PL04_9APIC</name>
<feature type="domain" description="G-patch" evidence="1">
    <location>
        <begin position="189"/>
        <end position="235"/>
    </location>
</feature>
<dbReference type="InterPro" id="IPR035979">
    <property type="entry name" value="RBD_domain_sf"/>
</dbReference>
<dbReference type="Proteomes" id="UP001214638">
    <property type="component" value="Unassembled WGS sequence"/>
</dbReference>
<dbReference type="CDD" id="cd00590">
    <property type="entry name" value="RRM_SF"/>
    <property type="match status" value="1"/>
</dbReference>
<organism evidence="2 3">
    <name type="scientific">Babesia duncani</name>
    <dbReference type="NCBI Taxonomy" id="323732"/>
    <lineage>
        <taxon>Eukaryota</taxon>
        <taxon>Sar</taxon>
        <taxon>Alveolata</taxon>
        <taxon>Apicomplexa</taxon>
        <taxon>Aconoidasida</taxon>
        <taxon>Piroplasmida</taxon>
        <taxon>Babesiidae</taxon>
        <taxon>Babesia</taxon>
    </lineage>
</organism>
<dbReference type="Pfam" id="PF01585">
    <property type="entry name" value="G-patch"/>
    <property type="match status" value="1"/>
</dbReference>
<dbReference type="AlphaFoldDB" id="A0AAD9PL04"/>
<keyword evidence="3" id="KW-1185">Reference proteome</keyword>
<dbReference type="InterPro" id="IPR000467">
    <property type="entry name" value="G_patch_dom"/>
</dbReference>
<dbReference type="PROSITE" id="PS50174">
    <property type="entry name" value="G_PATCH"/>
    <property type="match status" value="1"/>
</dbReference>
<reference evidence="2" key="1">
    <citation type="journal article" date="2023" name="Nat. Microbiol.">
        <title>Babesia duncani multi-omics identifies virulence factors and drug targets.</title>
        <authorList>
            <person name="Singh P."/>
            <person name="Lonardi S."/>
            <person name="Liang Q."/>
            <person name="Vydyam P."/>
            <person name="Khabirova E."/>
            <person name="Fang T."/>
            <person name="Gihaz S."/>
            <person name="Thekkiniath J."/>
            <person name="Munshi M."/>
            <person name="Abel S."/>
            <person name="Ciampossin L."/>
            <person name="Batugedara G."/>
            <person name="Gupta M."/>
            <person name="Lu X.M."/>
            <person name="Lenz T."/>
            <person name="Chakravarty S."/>
            <person name="Cornillot E."/>
            <person name="Hu Y."/>
            <person name="Ma W."/>
            <person name="Gonzalez L.M."/>
            <person name="Sanchez S."/>
            <person name="Estrada K."/>
            <person name="Sanchez-Flores A."/>
            <person name="Montero E."/>
            <person name="Harb O.S."/>
            <person name="Le Roch K.G."/>
            <person name="Mamoun C.B."/>
        </authorList>
    </citation>
    <scope>NUCLEOTIDE SEQUENCE</scope>
    <source>
        <strain evidence="2">WA1</strain>
    </source>
</reference>
<dbReference type="InterPro" id="IPR012677">
    <property type="entry name" value="Nucleotide-bd_a/b_plait_sf"/>
</dbReference>
<evidence type="ECO:0000259" key="1">
    <source>
        <dbReference type="PROSITE" id="PS50174"/>
    </source>
</evidence>
<accession>A0AAD9PL04</accession>